<dbReference type="EMBL" id="CP108195">
    <property type="protein sequence ID" value="WTS17080.1"/>
    <property type="molecule type" value="Genomic_DNA"/>
</dbReference>
<evidence type="ECO:0000313" key="1">
    <source>
        <dbReference type="EMBL" id="WTS17080.1"/>
    </source>
</evidence>
<sequence>MIWLGGQACWTPGQALAWIGWRAGHVADKFDDQLARPVRAWTQDHAEHQRASGQLARGITYSLVVCDGSVQFVLAATPGVFDLDGESAP</sequence>
<name>A0AAU1UIR6_9ACTN</name>
<proteinExistence type="predicted"/>
<dbReference type="AlphaFoldDB" id="A0AAU1UIR6"/>
<reference evidence="1" key="1">
    <citation type="submission" date="2022-10" db="EMBL/GenBank/DDBJ databases">
        <title>The complete genomes of actinobacterial strains from the NBC collection.</title>
        <authorList>
            <person name="Joergensen T.S."/>
            <person name="Alvarez Arevalo M."/>
            <person name="Sterndorff E.B."/>
            <person name="Faurdal D."/>
            <person name="Vuksanovic O."/>
            <person name="Mourched A.-S."/>
            <person name="Charusanti P."/>
            <person name="Shaw S."/>
            <person name="Blin K."/>
            <person name="Weber T."/>
        </authorList>
    </citation>
    <scope>NUCLEOTIDE SEQUENCE</scope>
    <source>
        <strain evidence="1">NBC_00119</strain>
    </source>
</reference>
<protein>
    <submittedName>
        <fullName evidence="1">Uncharacterized protein</fullName>
    </submittedName>
</protein>
<gene>
    <name evidence="1" type="ORF">OHU69_42180</name>
</gene>
<organism evidence="1">
    <name type="scientific">Streptomyces sp. NBC_00119</name>
    <dbReference type="NCBI Taxonomy" id="2975659"/>
    <lineage>
        <taxon>Bacteria</taxon>
        <taxon>Bacillati</taxon>
        <taxon>Actinomycetota</taxon>
        <taxon>Actinomycetes</taxon>
        <taxon>Kitasatosporales</taxon>
        <taxon>Streptomycetaceae</taxon>
        <taxon>Streptomyces</taxon>
    </lineage>
</organism>
<accession>A0AAU1UIR6</accession>